<feature type="non-terminal residue" evidence="1">
    <location>
        <position position="138"/>
    </location>
</feature>
<dbReference type="Proteomes" id="UP000789375">
    <property type="component" value="Unassembled WGS sequence"/>
</dbReference>
<dbReference type="PANTHER" id="PTHR45786">
    <property type="entry name" value="DNA BINDING PROTEIN-LIKE"/>
    <property type="match status" value="1"/>
</dbReference>
<proteinExistence type="predicted"/>
<protein>
    <submittedName>
        <fullName evidence="1">4262_t:CDS:1</fullName>
    </submittedName>
</protein>
<keyword evidence="2" id="KW-1185">Reference proteome</keyword>
<gene>
    <name evidence="1" type="ORF">FMOSSE_LOCUS15119</name>
</gene>
<feature type="non-terminal residue" evidence="1">
    <location>
        <position position="1"/>
    </location>
</feature>
<comment type="caution">
    <text evidence="1">The sequence shown here is derived from an EMBL/GenBank/DDBJ whole genome shotgun (WGS) entry which is preliminary data.</text>
</comment>
<sequence>FWMEEKNQNSSFAYPIFLTCCVHGKVHLPRLVESSPYLLNLYTSSNSDAISFWKNIRRYNNVLACTSFSANINMIPGQGISNFHIHSQIYHRISSLLSEEGSQLAFAQLYIYDSVHKNAHHHNVMADLDNTILQNLLT</sequence>
<evidence type="ECO:0000313" key="2">
    <source>
        <dbReference type="Proteomes" id="UP000789375"/>
    </source>
</evidence>
<dbReference type="PANTHER" id="PTHR45786:SF74">
    <property type="entry name" value="ATP-DEPENDENT DNA HELICASE"/>
    <property type="match status" value="1"/>
</dbReference>
<organism evidence="1 2">
    <name type="scientific">Funneliformis mosseae</name>
    <name type="common">Endomycorrhizal fungus</name>
    <name type="synonym">Glomus mosseae</name>
    <dbReference type="NCBI Taxonomy" id="27381"/>
    <lineage>
        <taxon>Eukaryota</taxon>
        <taxon>Fungi</taxon>
        <taxon>Fungi incertae sedis</taxon>
        <taxon>Mucoromycota</taxon>
        <taxon>Glomeromycotina</taxon>
        <taxon>Glomeromycetes</taxon>
        <taxon>Glomerales</taxon>
        <taxon>Glomeraceae</taxon>
        <taxon>Funneliformis</taxon>
    </lineage>
</organism>
<accession>A0A9N9I706</accession>
<name>A0A9N9I706_FUNMO</name>
<reference evidence="1" key="1">
    <citation type="submission" date="2021-06" db="EMBL/GenBank/DDBJ databases">
        <authorList>
            <person name="Kallberg Y."/>
            <person name="Tangrot J."/>
            <person name="Rosling A."/>
        </authorList>
    </citation>
    <scope>NUCLEOTIDE SEQUENCE</scope>
    <source>
        <strain evidence="1">87-6 pot B 2015</strain>
    </source>
</reference>
<evidence type="ECO:0000313" key="1">
    <source>
        <dbReference type="EMBL" id="CAG8722786.1"/>
    </source>
</evidence>
<dbReference type="AlphaFoldDB" id="A0A9N9I706"/>
<dbReference type="EMBL" id="CAJVPP010014018">
    <property type="protein sequence ID" value="CAG8722786.1"/>
    <property type="molecule type" value="Genomic_DNA"/>
</dbReference>